<keyword evidence="1" id="KW-0812">Transmembrane</keyword>
<accession>A0A2M6X0F5</accession>
<dbReference type="AlphaFoldDB" id="A0A2M6X0F5"/>
<keyword evidence="1" id="KW-0472">Membrane</keyword>
<feature type="transmembrane region" description="Helical" evidence="1">
    <location>
        <begin position="130"/>
        <end position="148"/>
    </location>
</feature>
<proteinExistence type="predicted"/>
<evidence type="ECO:0000313" key="2">
    <source>
        <dbReference type="EMBL" id="PIT98526.1"/>
    </source>
</evidence>
<protein>
    <recommendedName>
        <fullName evidence="4">PrsW family intramembrane metalloprotease</fullName>
    </recommendedName>
</protein>
<feature type="transmembrane region" description="Helical" evidence="1">
    <location>
        <begin position="12"/>
        <end position="34"/>
    </location>
</feature>
<comment type="caution">
    <text evidence="2">The sequence shown here is derived from an EMBL/GenBank/DDBJ whole genome shotgun (WGS) entry which is preliminary data.</text>
</comment>
<gene>
    <name evidence="2" type="ORF">COT71_00300</name>
</gene>
<organism evidence="2 3">
    <name type="scientific">Candidatus Andersenbacteria bacterium CG10_big_fil_rev_8_21_14_0_10_54_11</name>
    <dbReference type="NCBI Taxonomy" id="1974485"/>
    <lineage>
        <taxon>Bacteria</taxon>
        <taxon>Candidatus Anderseniibacteriota</taxon>
    </lineage>
</organism>
<name>A0A2M6X0F5_9BACT</name>
<keyword evidence="1" id="KW-1133">Transmembrane helix</keyword>
<dbReference type="PANTHER" id="PTHR36844">
    <property type="entry name" value="PROTEASE PRSW"/>
    <property type="match status" value="1"/>
</dbReference>
<evidence type="ECO:0008006" key="4">
    <source>
        <dbReference type="Google" id="ProtNLM"/>
    </source>
</evidence>
<dbReference type="Pfam" id="PF13367">
    <property type="entry name" value="PrsW-protease"/>
    <property type="match status" value="1"/>
</dbReference>
<dbReference type="InterPro" id="IPR026898">
    <property type="entry name" value="PrsW"/>
</dbReference>
<sequence length="310" mass="35092">MTEPISLPPGVSFAILAFLLSLLPAGLFIWLTYLRRLNRPVPAGTVTQAFLAGMALVAPAFFFESRVARVWEHVSPATAHYFAGAVLPLQSIFDVLLPALGTFLVVAAVEEGLRYGTLAVWLRRSTAVDQVFDGIVLGIAMGLGFATVENTLYFLNLIREGSFDTLIFVFFLRFLISTLAHIGFGGVMGALLTRGIFQIYQPTRSQLLTGAFFIPWFLHGLYDLLLGINQTLYAVLVLLPPLAVLALWMQRPDFMVYARERGRVLVTPRVPVRREERLRRAFSRQFYTPWNRYAPWLHERRMRGNFFKDM</sequence>
<dbReference type="EMBL" id="PEZP01000003">
    <property type="protein sequence ID" value="PIT98526.1"/>
    <property type="molecule type" value="Genomic_DNA"/>
</dbReference>
<reference evidence="3" key="1">
    <citation type="submission" date="2017-09" db="EMBL/GenBank/DDBJ databases">
        <title>Depth-based differentiation of microbial function through sediment-hosted aquifers and enrichment of novel symbionts in the deep terrestrial subsurface.</title>
        <authorList>
            <person name="Probst A.J."/>
            <person name="Ladd B."/>
            <person name="Jarett J.K."/>
            <person name="Geller-Mcgrath D.E."/>
            <person name="Sieber C.M.K."/>
            <person name="Emerson J.B."/>
            <person name="Anantharaman K."/>
            <person name="Thomas B.C."/>
            <person name="Malmstrom R."/>
            <person name="Stieglmeier M."/>
            <person name="Klingl A."/>
            <person name="Woyke T."/>
            <person name="Ryan C.M."/>
            <person name="Banfield J.F."/>
        </authorList>
    </citation>
    <scope>NUCLEOTIDE SEQUENCE [LARGE SCALE GENOMIC DNA]</scope>
</reference>
<feature type="transmembrane region" description="Helical" evidence="1">
    <location>
        <begin position="41"/>
        <end position="62"/>
    </location>
</feature>
<feature type="transmembrane region" description="Helical" evidence="1">
    <location>
        <begin position="168"/>
        <end position="193"/>
    </location>
</feature>
<dbReference type="GO" id="GO:0008233">
    <property type="term" value="F:peptidase activity"/>
    <property type="evidence" value="ECO:0007669"/>
    <property type="project" value="InterPro"/>
</dbReference>
<dbReference type="Proteomes" id="UP000230731">
    <property type="component" value="Unassembled WGS sequence"/>
</dbReference>
<evidence type="ECO:0000256" key="1">
    <source>
        <dbReference type="SAM" id="Phobius"/>
    </source>
</evidence>
<dbReference type="PANTHER" id="PTHR36844:SF1">
    <property type="entry name" value="PROTEASE PRSW"/>
    <property type="match status" value="1"/>
</dbReference>
<feature type="transmembrane region" description="Helical" evidence="1">
    <location>
        <begin position="231"/>
        <end position="249"/>
    </location>
</feature>
<evidence type="ECO:0000313" key="3">
    <source>
        <dbReference type="Proteomes" id="UP000230731"/>
    </source>
</evidence>